<comment type="caution">
    <text evidence="1">The sequence shown here is derived from an EMBL/GenBank/DDBJ whole genome shotgun (WGS) entry which is preliminary data.</text>
</comment>
<evidence type="ECO:0000313" key="1">
    <source>
        <dbReference type="EMBL" id="NOL48597.1"/>
    </source>
</evidence>
<gene>
    <name evidence="1" type="ORF">HKX40_00390</name>
</gene>
<evidence type="ECO:0000313" key="2">
    <source>
        <dbReference type="Proteomes" id="UP000541421"/>
    </source>
</evidence>
<name>A0A7Y4P331_9BURK</name>
<dbReference type="AlphaFoldDB" id="A0A7Y4P331"/>
<accession>A0A7Y4P331</accession>
<sequence>MDDIAYYKLEKQPLLFVLAEFRFPDVLKIDKFVPDVQECLREQLPYFEEQQSQKLTLQPDGINITAVPRYVFTNKLQQQAVVLESNRLFCVSSVYNRFDGFKSFCSKTLRIIEDIIHPSALQRLGLRFADLVMDDTTGADITSYVNFDISYHAHLESIGTLVRKASEFVFQTTEGHMTIRTLYGSHNLSVLPDVGQLPIKLPEVASFASKRIILDFDHVWESMTRDEDINFSAPHIVDKLNGLHALSRECFWNIVTKEGLQSWK</sequence>
<dbReference type="RefSeq" id="WP_171587588.1">
    <property type="nucleotide sequence ID" value="NZ_JABGBO010000001.1"/>
</dbReference>
<dbReference type="NCBIfam" id="TIGR04255">
    <property type="entry name" value="sporadTIGR04255"/>
    <property type="match status" value="1"/>
</dbReference>
<keyword evidence="2" id="KW-1185">Reference proteome</keyword>
<protein>
    <submittedName>
        <fullName evidence="1">TIGR04255 family protein</fullName>
    </submittedName>
</protein>
<dbReference type="EMBL" id="JABGBO010000001">
    <property type="protein sequence ID" value="NOL48597.1"/>
    <property type="molecule type" value="Genomic_DNA"/>
</dbReference>
<reference evidence="1 2" key="1">
    <citation type="submission" date="2020-05" db="EMBL/GenBank/DDBJ databases">
        <authorList>
            <person name="Niu N."/>
        </authorList>
    </citation>
    <scope>NUCLEOTIDE SEQUENCE [LARGE SCALE GENOMIC DNA]</scope>
    <source>
        <strain evidence="1 2">LMG10982</strain>
    </source>
</reference>
<dbReference type="InterPro" id="IPR026349">
    <property type="entry name" value="CHP04255"/>
</dbReference>
<organism evidence="1 2">
    <name type="scientific">Pelistega europaea</name>
    <dbReference type="NCBI Taxonomy" id="106147"/>
    <lineage>
        <taxon>Bacteria</taxon>
        <taxon>Pseudomonadati</taxon>
        <taxon>Pseudomonadota</taxon>
        <taxon>Betaproteobacteria</taxon>
        <taxon>Burkholderiales</taxon>
        <taxon>Alcaligenaceae</taxon>
        <taxon>Pelistega</taxon>
    </lineage>
</organism>
<dbReference type="Proteomes" id="UP000541421">
    <property type="component" value="Unassembled WGS sequence"/>
</dbReference>
<proteinExistence type="predicted"/>